<dbReference type="SUPFAM" id="SSF49599">
    <property type="entry name" value="TRAF domain-like"/>
    <property type="match status" value="2"/>
</dbReference>
<sequence>MADEKLQAISRTLRSIQPAHYLFRVESMSVLLDTSIEKYESGSFEVGGYKWRLCLYPNGNKKSDGDGHISLYLVISDTQNLPLGWEVTVSFKLFVFNHIHEEYLTVQDTDGKVRHFNVMKTQCGFAQFLPLDVLTDPCNGYLMDDSCIFGAEVFVIKYSGKGECLSMIKEPDDGTFTWMIENFSRLKQEAIYSEIFTVKDFKWKLVVYPKGNYKAKNKSLSLFLELANRGTLHHQRKLYTEFELLVKEQCNGGHVKPSHVKLNGQTWFCDSIKDWGFSNMISLSDLKDKSNHFILNDTLIVEAKIMLMMHSKNI</sequence>
<dbReference type="HOGENOM" id="CLU_040595_1_1_1"/>
<dbReference type="Pfam" id="PF22486">
    <property type="entry name" value="MATH_2"/>
    <property type="match status" value="2"/>
</dbReference>
<dbReference type="KEGG" id="vvi:100258339"/>
<dbReference type="Proteomes" id="UP000009183">
    <property type="component" value="Chromosome 3"/>
</dbReference>
<dbReference type="PROSITE" id="PS50144">
    <property type="entry name" value="MATH"/>
    <property type="match status" value="2"/>
</dbReference>
<dbReference type="OrthoDB" id="192247at2759"/>
<dbReference type="Gene3D" id="2.60.210.10">
    <property type="entry name" value="Apoptosis, Tumor Necrosis Factor Receptor Associated Protein 2, Chain A"/>
    <property type="match status" value="2"/>
</dbReference>
<evidence type="ECO:0000259" key="1">
    <source>
        <dbReference type="PROSITE" id="PS50144"/>
    </source>
</evidence>
<protein>
    <recommendedName>
        <fullName evidence="1">MATH domain-containing protein</fullName>
    </recommendedName>
</protein>
<dbReference type="PaxDb" id="29760-VIT_03s0091g01170.t01"/>
<dbReference type="PANTHER" id="PTHR46162:SF40">
    <property type="entry name" value="TRAF-LIKE FAMILY PROTEIN"/>
    <property type="match status" value="1"/>
</dbReference>
<feature type="domain" description="MATH" evidence="1">
    <location>
        <begin position="173"/>
        <end position="305"/>
    </location>
</feature>
<gene>
    <name evidence="2" type="ordered locus">VIT_03s0091g01170</name>
</gene>
<name>F6H693_VITVI</name>
<evidence type="ECO:0000313" key="3">
    <source>
        <dbReference type="Proteomes" id="UP000009183"/>
    </source>
</evidence>
<evidence type="ECO:0000313" key="2">
    <source>
        <dbReference type="EMBL" id="CCB47693.1"/>
    </source>
</evidence>
<dbReference type="InterPro" id="IPR008974">
    <property type="entry name" value="TRAF-like"/>
</dbReference>
<feature type="domain" description="MATH" evidence="1">
    <location>
        <begin position="18"/>
        <end position="153"/>
    </location>
</feature>
<organism evidence="2 3">
    <name type="scientific">Vitis vinifera</name>
    <name type="common">Grape</name>
    <dbReference type="NCBI Taxonomy" id="29760"/>
    <lineage>
        <taxon>Eukaryota</taxon>
        <taxon>Viridiplantae</taxon>
        <taxon>Streptophyta</taxon>
        <taxon>Embryophyta</taxon>
        <taxon>Tracheophyta</taxon>
        <taxon>Spermatophyta</taxon>
        <taxon>Magnoliopsida</taxon>
        <taxon>eudicotyledons</taxon>
        <taxon>Gunneridae</taxon>
        <taxon>Pentapetalae</taxon>
        <taxon>rosids</taxon>
        <taxon>Vitales</taxon>
        <taxon>Vitaceae</taxon>
        <taxon>Viteae</taxon>
        <taxon>Vitis</taxon>
    </lineage>
</organism>
<dbReference type="InterPro" id="IPR002083">
    <property type="entry name" value="MATH/TRAF_dom"/>
</dbReference>
<dbReference type="PANTHER" id="PTHR46162">
    <property type="entry name" value="TRAF-LIKE FAMILY PROTEIN"/>
    <property type="match status" value="1"/>
</dbReference>
<accession>F6H693</accession>
<dbReference type="eggNOG" id="KOG1987">
    <property type="taxonomic scope" value="Eukaryota"/>
</dbReference>
<proteinExistence type="predicted"/>
<dbReference type="SMART" id="SM00061">
    <property type="entry name" value="MATH"/>
    <property type="match status" value="2"/>
</dbReference>
<dbReference type="EMBL" id="FN595242">
    <property type="protein sequence ID" value="CCB47693.1"/>
    <property type="molecule type" value="Genomic_DNA"/>
</dbReference>
<dbReference type="CDD" id="cd00121">
    <property type="entry name" value="MATH"/>
    <property type="match status" value="2"/>
</dbReference>
<dbReference type="AlphaFoldDB" id="F6H693"/>
<dbReference type="STRING" id="29760.F6H693"/>
<dbReference type="InParanoid" id="F6H693"/>
<keyword evidence="3" id="KW-1185">Reference proteome</keyword>
<reference evidence="3" key="1">
    <citation type="journal article" date="2007" name="Nature">
        <title>The grapevine genome sequence suggests ancestral hexaploidization in major angiosperm phyla.</title>
        <authorList>
            <consortium name="The French-Italian Public Consortium for Grapevine Genome Characterization."/>
            <person name="Jaillon O."/>
            <person name="Aury J.-M."/>
            <person name="Noel B."/>
            <person name="Policriti A."/>
            <person name="Clepet C."/>
            <person name="Casagrande A."/>
            <person name="Choisne N."/>
            <person name="Aubourg S."/>
            <person name="Vitulo N."/>
            <person name="Jubin C."/>
            <person name="Vezzi A."/>
            <person name="Legeai F."/>
            <person name="Hugueney P."/>
            <person name="Dasilva C."/>
            <person name="Horner D."/>
            <person name="Mica E."/>
            <person name="Jublot D."/>
            <person name="Poulain J."/>
            <person name="Bruyere C."/>
            <person name="Billault A."/>
            <person name="Segurens B."/>
            <person name="Gouyvenoux M."/>
            <person name="Ugarte E."/>
            <person name="Cattonaro F."/>
            <person name="Anthouard V."/>
            <person name="Vico V."/>
            <person name="Del Fabbro C."/>
            <person name="Alaux M."/>
            <person name="Di Gaspero G."/>
            <person name="Dumas V."/>
            <person name="Felice N."/>
            <person name="Paillard S."/>
            <person name="Juman I."/>
            <person name="Moroldo M."/>
            <person name="Scalabrin S."/>
            <person name="Canaguier A."/>
            <person name="Le Clainche I."/>
            <person name="Malacrida G."/>
            <person name="Durand E."/>
            <person name="Pesole G."/>
            <person name="Laucou V."/>
            <person name="Chatelet P."/>
            <person name="Merdinoglu D."/>
            <person name="Delledonne M."/>
            <person name="Pezzotti M."/>
            <person name="Lecharny A."/>
            <person name="Scarpelli C."/>
            <person name="Artiguenave F."/>
            <person name="Pe M.E."/>
            <person name="Valle G."/>
            <person name="Morgante M."/>
            <person name="Caboche M."/>
            <person name="Adam-Blondon A.-F."/>
            <person name="Weissenbach J."/>
            <person name="Quetier F."/>
            <person name="Wincker P."/>
        </authorList>
    </citation>
    <scope>NUCLEOTIDE SEQUENCE [LARGE SCALE GENOMIC DNA]</scope>
    <source>
        <strain evidence="3">cv. Pinot noir / PN40024</strain>
    </source>
</reference>
<dbReference type="FunCoup" id="F6H693">
    <property type="interactions" value="142"/>
</dbReference>